<proteinExistence type="predicted"/>
<dbReference type="AlphaFoldDB" id="X7ZB85"/>
<sequence length="39" mass="4337">MLVVSSPGLMSTRSAVRWACQLAKFGYPMVECSQVHQTH</sequence>
<comment type="caution">
    <text evidence="1">The sequence shown here is derived from an EMBL/GenBank/DDBJ whole genome shotgun (WGS) entry which is preliminary data.</text>
</comment>
<dbReference type="EMBL" id="JAOB01000080">
    <property type="protein sequence ID" value="EUA16038.1"/>
    <property type="molecule type" value="Genomic_DNA"/>
</dbReference>
<dbReference type="PATRIC" id="fig|1299334.3.peg.8279"/>
<gene>
    <name evidence="1" type="ORF">I553_1013</name>
</gene>
<organism evidence="1">
    <name type="scientific">Mycobacterium xenopi 4042</name>
    <dbReference type="NCBI Taxonomy" id="1299334"/>
    <lineage>
        <taxon>Bacteria</taxon>
        <taxon>Bacillati</taxon>
        <taxon>Actinomycetota</taxon>
        <taxon>Actinomycetes</taxon>
        <taxon>Mycobacteriales</taxon>
        <taxon>Mycobacteriaceae</taxon>
        <taxon>Mycobacterium</taxon>
    </lineage>
</organism>
<accession>X7ZB85</accession>
<protein>
    <submittedName>
        <fullName evidence="1">Uncharacterized protein</fullName>
    </submittedName>
</protein>
<reference evidence="1" key="1">
    <citation type="submission" date="2014-01" db="EMBL/GenBank/DDBJ databases">
        <authorList>
            <person name="Brown-Elliot B."/>
            <person name="Wallace R."/>
            <person name="Lenaerts A."/>
            <person name="Ordway D."/>
            <person name="DeGroote M.A."/>
            <person name="Parker T."/>
            <person name="Sizemore C."/>
            <person name="Tallon L.J."/>
            <person name="Sadzewicz L.K."/>
            <person name="Sengamalay N."/>
            <person name="Fraser C.M."/>
            <person name="Hine E."/>
            <person name="Shefchek K.A."/>
            <person name="Das S.P."/>
            <person name="Tettelin H."/>
        </authorList>
    </citation>
    <scope>NUCLEOTIDE SEQUENCE [LARGE SCALE GENOMIC DNA]</scope>
    <source>
        <strain evidence="1">4042</strain>
    </source>
</reference>
<name>X7ZB85_MYCXE</name>
<evidence type="ECO:0000313" key="1">
    <source>
        <dbReference type="EMBL" id="EUA16038.1"/>
    </source>
</evidence>